<dbReference type="GO" id="GO:0016491">
    <property type="term" value="F:oxidoreductase activity"/>
    <property type="evidence" value="ECO:0007669"/>
    <property type="project" value="InterPro"/>
</dbReference>
<name>A0A560IKF2_9PROT</name>
<feature type="domain" description="4Fe-4S ferredoxin-type" evidence="2">
    <location>
        <begin position="734"/>
        <end position="764"/>
    </location>
</feature>
<dbReference type="Proteomes" id="UP000318050">
    <property type="component" value="Unassembled WGS sequence"/>
</dbReference>
<dbReference type="EMBL" id="VITT01000008">
    <property type="protein sequence ID" value="TWB59523.1"/>
    <property type="molecule type" value="Genomic_DNA"/>
</dbReference>
<evidence type="ECO:0000259" key="2">
    <source>
        <dbReference type="PROSITE" id="PS51379"/>
    </source>
</evidence>
<evidence type="ECO:0000256" key="1">
    <source>
        <dbReference type="SAM" id="MobiDB-lite"/>
    </source>
</evidence>
<reference evidence="3 4" key="1">
    <citation type="submission" date="2019-06" db="EMBL/GenBank/DDBJ databases">
        <title>Genomic Encyclopedia of Type Strains, Phase IV (KMG-V): Genome sequencing to study the core and pangenomes of soil and plant-associated prokaryotes.</title>
        <authorList>
            <person name="Whitman W."/>
        </authorList>
    </citation>
    <scope>NUCLEOTIDE SEQUENCE [LARGE SCALE GENOMIC DNA]</scope>
    <source>
        <strain evidence="3 4">BR 11140</strain>
    </source>
</reference>
<dbReference type="PROSITE" id="PS51379">
    <property type="entry name" value="4FE4S_FER_2"/>
    <property type="match status" value="2"/>
</dbReference>
<gene>
    <name evidence="3" type="ORF">FBZ92_108169</name>
</gene>
<dbReference type="SUPFAM" id="SSF50692">
    <property type="entry name" value="ADC-like"/>
    <property type="match status" value="1"/>
</dbReference>
<dbReference type="GO" id="GO:0043546">
    <property type="term" value="F:molybdopterin cofactor binding"/>
    <property type="evidence" value="ECO:0007669"/>
    <property type="project" value="InterPro"/>
</dbReference>
<dbReference type="CDD" id="cd02784">
    <property type="entry name" value="MopB_CT_PHLH"/>
    <property type="match status" value="1"/>
</dbReference>
<dbReference type="Gene3D" id="3.30.70.20">
    <property type="match status" value="2"/>
</dbReference>
<proteinExistence type="predicted"/>
<dbReference type="PANTHER" id="PTHR42783">
    <property type="entry name" value="GLUTAMATE SYNTHASE [NADPH] SMALL CHAIN"/>
    <property type="match status" value="1"/>
</dbReference>
<dbReference type="Gene3D" id="2.40.40.20">
    <property type="match status" value="1"/>
</dbReference>
<dbReference type="PROSITE" id="PS51318">
    <property type="entry name" value="TAT"/>
    <property type="match status" value="1"/>
</dbReference>
<dbReference type="SUPFAM" id="SSF53706">
    <property type="entry name" value="Formate dehydrogenase/DMSO reductase, domains 1-3"/>
    <property type="match status" value="1"/>
</dbReference>
<dbReference type="InterPro" id="IPR009010">
    <property type="entry name" value="Asp_de-COase-like_dom_sf"/>
</dbReference>
<protein>
    <submittedName>
        <fullName evidence="3">Molybdopterin-containing oxidoreductase family iron-sulfur binding subunit</fullName>
    </submittedName>
</protein>
<evidence type="ECO:0000313" key="4">
    <source>
        <dbReference type="Proteomes" id="UP000318050"/>
    </source>
</evidence>
<dbReference type="SUPFAM" id="SSF54862">
    <property type="entry name" value="4Fe-4S ferredoxins"/>
    <property type="match status" value="1"/>
</dbReference>
<dbReference type="PANTHER" id="PTHR42783:SF3">
    <property type="entry name" value="GLUTAMATE SYNTHASE [NADPH] SMALL CHAIN-RELATED"/>
    <property type="match status" value="1"/>
</dbReference>
<feature type="region of interest" description="Disordered" evidence="1">
    <location>
        <begin position="119"/>
        <end position="138"/>
    </location>
</feature>
<dbReference type="NCBIfam" id="TIGR04519">
    <property type="entry name" value="MoCo_extend_TAT"/>
    <property type="match status" value="1"/>
</dbReference>
<accession>A0A560IKF2</accession>
<dbReference type="Pfam" id="PF13247">
    <property type="entry name" value="Fer4_11"/>
    <property type="match status" value="1"/>
</dbReference>
<dbReference type="InterPro" id="IPR017896">
    <property type="entry name" value="4Fe4S_Fe-S-bd"/>
</dbReference>
<dbReference type="Gene3D" id="3.40.50.740">
    <property type="match status" value="1"/>
</dbReference>
<evidence type="ECO:0000313" key="3">
    <source>
        <dbReference type="EMBL" id="TWB59523.1"/>
    </source>
</evidence>
<comment type="caution">
    <text evidence="3">The sequence shown here is derived from an EMBL/GenBank/DDBJ whole genome shotgun (WGS) entry which is preliminary data.</text>
</comment>
<dbReference type="OrthoDB" id="9779457at2"/>
<feature type="domain" description="4Fe-4S ferredoxin-type" evidence="2">
    <location>
        <begin position="820"/>
        <end position="850"/>
    </location>
</feature>
<dbReference type="InterPro" id="IPR006311">
    <property type="entry name" value="TAT_signal"/>
</dbReference>
<dbReference type="Pfam" id="PF01568">
    <property type="entry name" value="Molydop_binding"/>
    <property type="match status" value="1"/>
</dbReference>
<dbReference type="CDD" id="cd10551">
    <property type="entry name" value="PsrB"/>
    <property type="match status" value="1"/>
</dbReference>
<organism evidence="3 4">
    <name type="scientific">Nitrospirillum amazonense</name>
    <dbReference type="NCBI Taxonomy" id="28077"/>
    <lineage>
        <taxon>Bacteria</taxon>
        <taxon>Pseudomonadati</taxon>
        <taxon>Pseudomonadota</taxon>
        <taxon>Alphaproteobacteria</taxon>
        <taxon>Rhodospirillales</taxon>
        <taxon>Azospirillaceae</taxon>
        <taxon>Nitrospirillum</taxon>
    </lineage>
</organism>
<dbReference type="AlphaFoldDB" id="A0A560IKF2"/>
<sequence length="970" mass="103672">MDRTARDTVRQALSGRTGSGLWRSLEDLADTAAFHDLLAAEFPALLPSLAPGGLSRRAALKAVAASLALAGLTGCDARPDETALPYVTAPEGDIPGVARHYATAVRLGGYAQPVLGKTHSGRPVKLEGNASHPATGGGTDLFTQAALLDLYDPDRSQGPRRRDQPTTWAALDTALNGMARAADTHQGEGLRLLTGPTTSPTQVRQITALAQRWPQARWHVLDPMGDASRLEAARLAFGQPLQAHPLLDQADVVVCLDDDPLGPGPAQATLARRWARRRLAGQTGQGPCRLFVAEPTPTLTGARADRRLVAGAQRLSALMQALSGEEADLSPQEARWTGEVRAALRAAHPARCLITVGPWQDPALQAQALRLNARLGALGGCLRFTGPLVATAAPWHDLLRDMAEGQVRALLVLDANPAYATREAATFRDTLARVPFSLHAGTLVDETATACQWHAPLAHDLESWGDARAVDGTVSLIQPLVRPFYDVRGRHALLDGLMGGGATDREVVQATWRPAWGDAFERRWTDALMRGFIPDSAPAWVMPQLADLPANLPGPAEASTSSGLTLLVRPDPTLGDGASANNAWLQETPKPLTKVTWGNVVHISPQLAAERGLRNGDEVRVTAGGASITGPAWVLPGQQALTITLTLGYGRRLPGQTADGLGHDAYPLALGPLMPEPVSLEATGRRLDVASTQRHHAMEGGDFVRTVPADHPVVPQEEPTPSFYPDAPRERPSWGMAIDLDLCTGCNACVVACVAENNVPMVGAELVAMGREMHWLRVDSYHAGDAAAPATYFQPVPCMHCEQAPCEMGCPVNAAVHSHDGLNLQVYNRCIGTRTCSSYCPYKVRRFNWYDYTADAPEPVKAQRNPDVTVRQRGVMEKCTYCVQRISAARIQAKLKGEAIADGAIVPACQQACPTQAITFGDVTDPNSAVSRQKASPRNYSLVPEAGTRPRTTYLARIEPAPIDKDGGPA</sequence>
<dbReference type="InterPro" id="IPR030948">
    <property type="entry name" value="TAT_var_transloc_signal_dom"/>
</dbReference>
<dbReference type="InterPro" id="IPR006657">
    <property type="entry name" value="MoPterin_dinucl-bd_dom"/>
</dbReference>